<keyword evidence="3" id="KW-0966">Cell projection</keyword>
<feature type="region of interest" description="Disordered" evidence="1">
    <location>
        <begin position="211"/>
        <end position="233"/>
    </location>
</feature>
<feature type="domain" description="Flagellar hook-length control protein-like C-terminal" evidence="2">
    <location>
        <begin position="356"/>
        <end position="432"/>
    </location>
</feature>
<dbReference type="PANTHER" id="PTHR37533:SF2">
    <property type="entry name" value="FLAGELLAR HOOK-LENGTH CONTROL PROTEIN"/>
    <property type="match status" value="1"/>
</dbReference>
<dbReference type="InterPro" id="IPR052563">
    <property type="entry name" value="FliK"/>
</dbReference>
<feature type="region of interest" description="Disordered" evidence="1">
    <location>
        <begin position="432"/>
        <end position="464"/>
    </location>
</feature>
<dbReference type="Proteomes" id="UP001344632">
    <property type="component" value="Unassembled WGS sequence"/>
</dbReference>
<keyword evidence="3" id="KW-0282">Flagellum</keyword>
<gene>
    <name evidence="3" type="ORF">P4H66_11760</name>
</gene>
<dbReference type="InterPro" id="IPR038610">
    <property type="entry name" value="FliK-like_C_sf"/>
</dbReference>
<name>A0ABU6GLA4_9BACL</name>
<evidence type="ECO:0000259" key="2">
    <source>
        <dbReference type="Pfam" id="PF02120"/>
    </source>
</evidence>
<comment type="caution">
    <text evidence="3">The sequence shown here is derived from an EMBL/GenBank/DDBJ whole genome shotgun (WGS) entry which is preliminary data.</text>
</comment>
<dbReference type="Pfam" id="PF02120">
    <property type="entry name" value="Flg_hook"/>
    <property type="match status" value="1"/>
</dbReference>
<sequence>MSLLFQNIAGTSSAGSKTTAAGGKQAAGTAAASGASALVGTGTFNQSLTQMMTGDGTQQNAATIIGAGTLLEGLMKLVALSTSSSGDEGNGDGQDVANLLQSMLGDTDKLDEAVATDPGLLAALQGWLGQIQNLLNQDTSAGSEALTANGEALAGPLSENPATIRFVVQDGLAQLVSILQKTDGNGNAPLEAMKLLQSFQDILGDAFPVQPKQSASGQANEVSQVSHAKSESSLSGTEVKRLSTLLDFIQQNESTTVSKNIQTTPSLLSKSTVSDAAVSTLFKGEQGTAGGEQAAAVDKQEPVIDIFSTQNTMTAGQLVMRQGINSSVKTAAAPVPVEKFSEEMTGFVVSKLDFVKQQGMSEARITLYPENLGQVDVKLTMQNGQLVAQFTTEHAATKDLLEQQMSQLRSSLQTQGVQVEKLVVTQNQSLQSQMYHDGRQPNSGQQQQSNRRSKEREAPSDDALKIAEIGEELNEWLAGQEEAQGGNSFMAKA</sequence>
<dbReference type="RefSeq" id="WP_326088277.1">
    <property type="nucleotide sequence ID" value="NZ_JARLKZ010000006.1"/>
</dbReference>
<evidence type="ECO:0000313" key="4">
    <source>
        <dbReference type="Proteomes" id="UP001344632"/>
    </source>
</evidence>
<protein>
    <submittedName>
        <fullName evidence="3">Flagellar hook-length control protein FliK</fullName>
    </submittedName>
</protein>
<keyword evidence="4" id="KW-1185">Reference proteome</keyword>
<dbReference type="CDD" id="cd17470">
    <property type="entry name" value="T3SS_Flik_C"/>
    <property type="match status" value="1"/>
</dbReference>
<dbReference type="Gene3D" id="3.30.750.140">
    <property type="match status" value="1"/>
</dbReference>
<dbReference type="EMBL" id="JARLKZ010000006">
    <property type="protein sequence ID" value="MEC0240529.1"/>
    <property type="molecule type" value="Genomic_DNA"/>
</dbReference>
<keyword evidence="3" id="KW-0969">Cilium</keyword>
<reference evidence="3 4" key="1">
    <citation type="submission" date="2023-03" db="EMBL/GenBank/DDBJ databases">
        <title>Bacillus Genome Sequencing.</title>
        <authorList>
            <person name="Dunlap C."/>
        </authorList>
    </citation>
    <scope>NUCLEOTIDE SEQUENCE [LARGE SCALE GENOMIC DNA]</scope>
    <source>
        <strain evidence="3 4">BD-525</strain>
    </source>
</reference>
<feature type="compositionally biased region" description="Low complexity" evidence="1">
    <location>
        <begin position="440"/>
        <end position="450"/>
    </location>
</feature>
<accession>A0ABU6GLA4</accession>
<dbReference type="PANTHER" id="PTHR37533">
    <property type="entry name" value="FLAGELLAR HOOK-LENGTH CONTROL PROTEIN"/>
    <property type="match status" value="1"/>
</dbReference>
<evidence type="ECO:0000313" key="3">
    <source>
        <dbReference type="EMBL" id="MEC0240529.1"/>
    </source>
</evidence>
<organism evidence="3 4">
    <name type="scientific">Paenibacillus dokdonensis</name>
    <dbReference type="NCBI Taxonomy" id="2567944"/>
    <lineage>
        <taxon>Bacteria</taxon>
        <taxon>Bacillati</taxon>
        <taxon>Bacillota</taxon>
        <taxon>Bacilli</taxon>
        <taxon>Bacillales</taxon>
        <taxon>Paenibacillaceae</taxon>
        <taxon>Paenibacillus</taxon>
    </lineage>
</organism>
<dbReference type="InterPro" id="IPR021136">
    <property type="entry name" value="Flagellar_hook_control-like_C"/>
</dbReference>
<proteinExistence type="predicted"/>
<evidence type="ECO:0000256" key="1">
    <source>
        <dbReference type="SAM" id="MobiDB-lite"/>
    </source>
</evidence>
<feature type="compositionally biased region" description="Basic and acidic residues" evidence="1">
    <location>
        <begin position="452"/>
        <end position="464"/>
    </location>
</feature>